<dbReference type="Pfam" id="PF02661">
    <property type="entry name" value="Fic"/>
    <property type="match status" value="1"/>
</dbReference>
<gene>
    <name evidence="3" type="ORF">NSP04_11680</name>
</gene>
<evidence type="ECO:0000313" key="3">
    <source>
        <dbReference type="EMBL" id="MCR2747311.1"/>
    </source>
</evidence>
<sequence length="465" mass="52300">MNDHPVKINPIKVLLAVQKLARSGLQEVSSTDVIEATQGSSATVRRHLETLCQEGLLIRQGKARATRYRLAGLAEVSNNPHTNFLESPAAPYGPAQPREQPEWSAQSQALLRKLNKPLAARNPVTYQRDFVDGYVPNQSSLLSEQIADRLYQAGRLREQQPAGTYARKVLEQLLIDLSWASSRLEGNRYSLLATEELFKRGMVSGDMDAVMLMNHKTAIEFLVDTVPLQGLTSALLKSLHTALMQDLLEDMNALGAIRQKVVNISDTVYVPTQVPALLNEMLNIILEKARLIKNPLECAFFLWINLAYLQPFEDGNKRTSRLAANIPLMLYNCAPLSFLDVEPIDYARAMIGVYEFQDVSLAADLFCWTYERSMNKYVVVMNSMGVPNPLRIQYRESLNQTVGLVVRRRLSAAQALEQLELTEDSSPGLKAMLMDELQILQVHHGSRYRLDMNSVQAWIQDGRPH</sequence>
<dbReference type="InterPro" id="IPR036388">
    <property type="entry name" value="WH-like_DNA-bd_sf"/>
</dbReference>
<dbReference type="PANTHER" id="PTHR13504">
    <property type="entry name" value="FIDO DOMAIN-CONTAINING PROTEIN DDB_G0283145"/>
    <property type="match status" value="1"/>
</dbReference>
<dbReference type="Proteomes" id="UP001165267">
    <property type="component" value="Unassembled WGS sequence"/>
</dbReference>
<evidence type="ECO:0000256" key="1">
    <source>
        <dbReference type="SAM" id="MobiDB-lite"/>
    </source>
</evidence>
<dbReference type="InterPro" id="IPR003812">
    <property type="entry name" value="Fido"/>
</dbReference>
<protein>
    <submittedName>
        <fullName evidence="3">Fic family protein</fullName>
    </submittedName>
</protein>
<dbReference type="EMBL" id="JANKHG010000018">
    <property type="protein sequence ID" value="MCR2747311.1"/>
    <property type="molecule type" value="Genomic_DNA"/>
</dbReference>
<dbReference type="Gene3D" id="1.10.3290.10">
    <property type="entry name" value="Fido-like domain"/>
    <property type="match status" value="1"/>
</dbReference>
<evidence type="ECO:0000259" key="2">
    <source>
        <dbReference type="PROSITE" id="PS51459"/>
    </source>
</evidence>
<feature type="region of interest" description="Disordered" evidence="1">
    <location>
        <begin position="80"/>
        <end position="106"/>
    </location>
</feature>
<dbReference type="InterPro" id="IPR036597">
    <property type="entry name" value="Fido-like_dom_sf"/>
</dbReference>
<dbReference type="InterPro" id="IPR036390">
    <property type="entry name" value="WH_DNA-bd_sf"/>
</dbReference>
<dbReference type="Gene3D" id="1.10.10.10">
    <property type="entry name" value="Winged helix-like DNA-binding domain superfamily/Winged helix DNA-binding domain"/>
    <property type="match status" value="1"/>
</dbReference>
<organism evidence="3 4">
    <name type="scientific">Limnobacter parvus</name>
    <dbReference type="NCBI Taxonomy" id="2939690"/>
    <lineage>
        <taxon>Bacteria</taxon>
        <taxon>Pseudomonadati</taxon>
        <taxon>Pseudomonadota</taxon>
        <taxon>Betaproteobacteria</taxon>
        <taxon>Burkholderiales</taxon>
        <taxon>Burkholderiaceae</taxon>
        <taxon>Limnobacter</taxon>
    </lineage>
</organism>
<keyword evidence="4" id="KW-1185">Reference proteome</keyword>
<feature type="domain" description="Fido" evidence="2">
    <location>
        <begin position="231"/>
        <end position="371"/>
    </location>
</feature>
<dbReference type="SUPFAM" id="SSF140931">
    <property type="entry name" value="Fic-like"/>
    <property type="match status" value="1"/>
</dbReference>
<dbReference type="InterPro" id="IPR040198">
    <property type="entry name" value="Fido_containing"/>
</dbReference>
<dbReference type="SUPFAM" id="SSF46785">
    <property type="entry name" value="Winged helix' DNA-binding domain"/>
    <property type="match status" value="1"/>
</dbReference>
<name>A0ABT1XJ49_9BURK</name>
<dbReference type="PROSITE" id="PS51459">
    <property type="entry name" value="FIDO"/>
    <property type="match status" value="1"/>
</dbReference>
<proteinExistence type="predicted"/>
<dbReference type="RefSeq" id="WP_257512531.1">
    <property type="nucleotide sequence ID" value="NZ_JANKHG010000018.1"/>
</dbReference>
<accession>A0ABT1XJ49</accession>
<dbReference type="PANTHER" id="PTHR13504:SF38">
    <property type="entry name" value="FIDO DOMAIN-CONTAINING PROTEIN"/>
    <property type="match status" value="1"/>
</dbReference>
<evidence type="ECO:0000313" key="4">
    <source>
        <dbReference type="Proteomes" id="UP001165267"/>
    </source>
</evidence>
<comment type="caution">
    <text evidence="3">The sequence shown here is derived from an EMBL/GenBank/DDBJ whole genome shotgun (WGS) entry which is preliminary data.</text>
</comment>
<reference evidence="3" key="1">
    <citation type="submission" date="2022-07" db="EMBL/GenBank/DDBJ databases">
        <authorList>
            <person name="Xamxidin M."/>
        </authorList>
    </citation>
    <scope>NUCLEOTIDE SEQUENCE</scope>
    <source>
        <strain evidence="3">YS8-69</strain>
    </source>
</reference>